<comment type="similarity">
    <text evidence="2 6">Belongs to the SURF1 family.</text>
</comment>
<evidence type="ECO:0000256" key="2">
    <source>
        <dbReference type="ARBA" id="ARBA00007165"/>
    </source>
</evidence>
<dbReference type="PANTHER" id="PTHR23427:SF2">
    <property type="entry name" value="SURFEIT LOCUS PROTEIN 1"/>
    <property type="match status" value="1"/>
</dbReference>
<dbReference type="InterPro" id="IPR002994">
    <property type="entry name" value="Surf1/Shy1"/>
</dbReference>
<evidence type="ECO:0000256" key="3">
    <source>
        <dbReference type="ARBA" id="ARBA00022692"/>
    </source>
</evidence>
<sequence>MSGGPIADPTCPVKRLAAPLLIGLVGAAILVALGTWQVQRLTWKQGILHQIDSTISADPVPLPASPTEAAHEYRPVALSGSIGPGELHVLVSRKRLGAGYRIVAPFTTEDGRRLLLDRGFVPNDAKDAPRRIGETSVRANLLWPDERGGFTPENDEGGNTWFSRDLGAMSEALGTEPLLAVVRQETPAAPGVEPLPVSTQGIPNNHLQYAITWFALAVVWILMTLVWIRRRAWRMPSEDPAP</sequence>
<keyword evidence="3 6" id="KW-0812">Transmembrane</keyword>
<name>A0A1I1SMR6_9RHOB</name>
<keyword evidence="4 6" id="KW-1133">Transmembrane helix</keyword>
<evidence type="ECO:0000256" key="6">
    <source>
        <dbReference type="RuleBase" id="RU363076"/>
    </source>
</evidence>
<dbReference type="PROSITE" id="PS50895">
    <property type="entry name" value="SURF1"/>
    <property type="match status" value="1"/>
</dbReference>
<evidence type="ECO:0000256" key="5">
    <source>
        <dbReference type="ARBA" id="ARBA00023136"/>
    </source>
</evidence>
<keyword evidence="8" id="KW-1185">Reference proteome</keyword>
<evidence type="ECO:0000313" key="8">
    <source>
        <dbReference type="Proteomes" id="UP000325289"/>
    </source>
</evidence>
<proteinExistence type="inferred from homology"/>
<evidence type="ECO:0000256" key="1">
    <source>
        <dbReference type="ARBA" id="ARBA00004370"/>
    </source>
</evidence>
<dbReference type="PANTHER" id="PTHR23427">
    <property type="entry name" value="SURFEIT LOCUS PROTEIN"/>
    <property type="match status" value="1"/>
</dbReference>
<reference evidence="7 8" key="1">
    <citation type="submission" date="2016-10" db="EMBL/GenBank/DDBJ databases">
        <authorList>
            <person name="Varghese N."/>
            <person name="Submissions S."/>
        </authorList>
    </citation>
    <scope>NUCLEOTIDE SEQUENCE [LARGE SCALE GENOMIC DNA]</scope>
    <source>
        <strain evidence="8">YIM D21,KCTC 23444,ACCC 10710</strain>
    </source>
</reference>
<protein>
    <recommendedName>
        <fullName evidence="6">SURF1-like protein</fullName>
    </recommendedName>
</protein>
<dbReference type="CDD" id="cd06662">
    <property type="entry name" value="SURF1"/>
    <property type="match status" value="1"/>
</dbReference>
<evidence type="ECO:0000313" key="7">
    <source>
        <dbReference type="EMBL" id="SFD47691.1"/>
    </source>
</evidence>
<dbReference type="Proteomes" id="UP000325289">
    <property type="component" value="Unassembled WGS sequence"/>
</dbReference>
<dbReference type="EMBL" id="FOMS01000001">
    <property type="protein sequence ID" value="SFD47691.1"/>
    <property type="molecule type" value="Genomic_DNA"/>
</dbReference>
<dbReference type="GO" id="GO:0005886">
    <property type="term" value="C:plasma membrane"/>
    <property type="evidence" value="ECO:0007669"/>
    <property type="project" value="UniProtKB-SubCell"/>
</dbReference>
<dbReference type="AlphaFoldDB" id="A0A1I1SMR6"/>
<accession>A0A1I1SMR6</accession>
<feature type="transmembrane region" description="Helical" evidence="6">
    <location>
        <begin position="207"/>
        <end position="228"/>
    </location>
</feature>
<comment type="subcellular location">
    <subcellularLocation>
        <location evidence="6">Cell membrane</location>
        <topology evidence="6">Multi-pass membrane protein</topology>
    </subcellularLocation>
    <subcellularLocation>
        <location evidence="1">Membrane</location>
    </subcellularLocation>
</comment>
<keyword evidence="6" id="KW-1003">Cell membrane</keyword>
<dbReference type="InterPro" id="IPR045214">
    <property type="entry name" value="Surf1/Surf4"/>
</dbReference>
<feature type="transmembrane region" description="Helical" evidence="6">
    <location>
        <begin position="16"/>
        <end position="36"/>
    </location>
</feature>
<evidence type="ECO:0000256" key="4">
    <source>
        <dbReference type="ARBA" id="ARBA00022989"/>
    </source>
</evidence>
<keyword evidence="5 6" id="KW-0472">Membrane</keyword>
<organism evidence="7 8">
    <name type="scientific">Roseivivax sediminis</name>
    <dbReference type="NCBI Taxonomy" id="936889"/>
    <lineage>
        <taxon>Bacteria</taxon>
        <taxon>Pseudomonadati</taxon>
        <taxon>Pseudomonadota</taxon>
        <taxon>Alphaproteobacteria</taxon>
        <taxon>Rhodobacterales</taxon>
        <taxon>Roseobacteraceae</taxon>
        <taxon>Roseivivax</taxon>
    </lineage>
</organism>
<gene>
    <name evidence="7" type="ORF">SAMN04515678_101241</name>
</gene>
<dbReference type="Pfam" id="PF02104">
    <property type="entry name" value="SURF1"/>
    <property type="match status" value="1"/>
</dbReference>